<feature type="non-terminal residue" evidence="1">
    <location>
        <position position="1"/>
    </location>
</feature>
<dbReference type="AlphaFoldDB" id="V5H6I4"/>
<accession>V5H6I4</accession>
<organism evidence="1">
    <name type="scientific">Ixodes ricinus</name>
    <name type="common">Common tick</name>
    <name type="synonym">Acarus ricinus</name>
    <dbReference type="NCBI Taxonomy" id="34613"/>
    <lineage>
        <taxon>Eukaryota</taxon>
        <taxon>Metazoa</taxon>
        <taxon>Ecdysozoa</taxon>
        <taxon>Arthropoda</taxon>
        <taxon>Chelicerata</taxon>
        <taxon>Arachnida</taxon>
        <taxon>Acari</taxon>
        <taxon>Parasitiformes</taxon>
        <taxon>Ixodida</taxon>
        <taxon>Ixodoidea</taxon>
        <taxon>Ixodidae</taxon>
        <taxon>Ixodinae</taxon>
        <taxon>Ixodes</taxon>
    </lineage>
</organism>
<reference evidence="1" key="1">
    <citation type="journal article" date="2015" name="Sci. Rep.">
        <title>Tissue- and time-dependent transcription in Ixodes ricinus salivary glands and midguts when blood feeding on the vertebrate host.</title>
        <authorList>
            <person name="Kotsyfakis M."/>
            <person name="Schwarz A."/>
            <person name="Erhart J."/>
            <person name="Ribeiro J.M."/>
        </authorList>
    </citation>
    <scope>NUCLEOTIDE SEQUENCE</scope>
    <source>
        <tissue evidence="1">Salivary gland and midgut</tissue>
    </source>
</reference>
<name>V5H6I4_IXORI</name>
<sequence>AGETFLPPMDVRDKRALVCVITSKMSPRSALDQLCTHMVLWGALYHAENGTFSTLGASVRELQLKPGCPIQLLLGVHPSIHKFLDAADESALTQLVRNVSKWLAGRHLHGVALFSTAFGSPIRLLLLSTKLKTYFGAVSTTNLTVAVGLEYFYAADSLELFGRQCDLLFYVTHRYKSRDPCTISQPTSYWPSREDLLATKKLADDSYGKTATCISINLAVLSFQLLPAKDNLYDACSKEVWTDYNQTCQVAGKPPGRESGVAVRKSATTMQVFEDEQTVKDKVSQFLGILPTGCVVLFAADMDDLSGRCSAGKPAPRVQAVSELLALETKWKRER</sequence>
<dbReference type="EMBL" id="GANP01005823">
    <property type="protein sequence ID" value="JAB78645.1"/>
    <property type="molecule type" value="mRNA"/>
</dbReference>
<protein>
    <submittedName>
        <fullName evidence="1">Uncharacterized protein</fullName>
    </submittedName>
</protein>
<proteinExistence type="evidence at transcript level"/>
<evidence type="ECO:0000313" key="1">
    <source>
        <dbReference type="EMBL" id="JAB78645.1"/>
    </source>
</evidence>